<organism evidence="2 3">
    <name type="scientific">Cairina moschata</name>
    <name type="common">Muscovy duck</name>
    <dbReference type="NCBI Taxonomy" id="8855"/>
    <lineage>
        <taxon>Eukaryota</taxon>
        <taxon>Metazoa</taxon>
        <taxon>Chordata</taxon>
        <taxon>Craniata</taxon>
        <taxon>Vertebrata</taxon>
        <taxon>Euteleostomi</taxon>
        <taxon>Archelosauria</taxon>
        <taxon>Archosauria</taxon>
        <taxon>Dinosauria</taxon>
        <taxon>Saurischia</taxon>
        <taxon>Theropoda</taxon>
        <taxon>Coelurosauria</taxon>
        <taxon>Aves</taxon>
        <taxon>Neognathae</taxon>
        <taxon>Galloanserae</taxon>
        <taxon>Anseriformes</taxon>
        <taxon>Anatidae</taxon>
        <taxon>Anatinae</taxon>
        <taxon>Cairina</taxon>
    </lineage>
</organism>
<feature type="chain" id="PRO_5034060071" evidence="1">
    <location>
        <begin position="22"/>
        <end position="150"/>
    </location>
</feature>
<evidence type="ECO:0000256" key="1">
    <source>
        <dbReference type="SAM" id="SignalP"/>
    </source>
</evidence>
<reference evidence="2" key="3">
    <citation type="submission" date="2025-09" db="UniProtKB">
        <authorList>
            <consortium name="Ensembl"/>
        </authorList>
    </citation>
    <scope>IDENTIFICATION</scope>
</reference>
<feature type="signal peptide" evidence="1">
    <location>
        <begin position="1"/>
        <end position="21"/>
    </location>
</feature>
<protein>
    <submittedName>
        <fullName evidence="2">Uncharacterized protein</fullName>
    </submittedName>
</protein>
<evidence type="ECO:0000313" key="3">
    <source>
        <dbReference type="Proteomes" id="UP000694556"/>
    </source>
</evidence>
<dbReference type="Proteomes" id="UP000694556">
    <property type="component" value="Chromosome 3"/>
</dbReference>
<proteinExistence type="predicted"/>
<reference evidence="2" key="2">
    <citation type="submission" date="2025-08" db="UniProtKB">
        <authorList>
            <consortium name="Ensembl"/>
        </authorList>
    </citation>
    <scope>IDENTIFICATION</scope>
</reference>
<dbReference type="AlphaFoldDB" id="A0A8C3B3Y1"/>
<evidence type="ECO:0000313" key="2">
    <source>
        <dbReference type="Ensembl" id="ENSCMMP00000000476.1"/>
    </source>
</evidence>
<keyword evidence="1" id="KW-0732">Signal</keyword>
<dbReference type="Ensembl" id="ENSCMMT00000000545.1">
    <property type="protein sequence ID" value="ENSCMMP00000000476.1"/>
    <property type="gene ID" value="ENSCMMG00000000339.1"/>
</dbReference>
<accession>A0A8C3B3Y1</accession>
<reference evidence="2" key="1">
    <citation type="submission" date="2018-09" db="EMBL/GenBank/DDBJ databases">
        <title>Common duck and Muscovy duck high density SNP chip.</title>
        <authorList>
            <person name="Vignal A."/>
            <person name="Thebault N."/>
            <person name="Warren W.C."/>
        </authorList>
    </citation>
    <scope>NUCLEOTIDE SEQUENCE [LARGE SCALE GENOMIC DNA]</scope>
</reference>
<sequence>ADLLLHVVLCPVWHFLSFLEAAFRAMSVLNVQAVRSIIYRLVCEQPGKTEDFPGLPKPNPICYSRVAWTLQVESRQEHGLGEFSGECFQAWDLSSPEYKMTELLLGWGTRSCKCYWGCYCRTIRTQSEYAQRHVFSHISFPSRKRSTHMK</sequence>
<name>A0A8C3B3Y1_CAIMO</name>
<keyword evidence="3" id="KW-1185">Reference proteome</keyword>